<protein>
    <recommendedName>
        <fullName evidence="1">APO domain-containing protein</fullName>
    </recommendedName>
</protein>
<organism evidence="2 3">
    <name type="scientific">Malus baccata</name>
    <name type="common">Siberian crab apple</name>
    <name type="synonym">Pyrus baccata</name>
    <dbReference type="NCBI Taxonomy" id="106549"/>
    <lineage>
        <taxon>Eukaryota</taxon>
        <taxon>Viridiplantae</taxon>
        <taxon>Streptophyta</taxon>
        <taxon>Embryophyta</taxon>
        <taxon>Tracheophyta</taxon>
        <taxon>Spermatophyta</taxon>
        <taxon>Magnoliopsida</taxon>
        <taxon>eudicotyledons</taxon>
        <taxon>Gunneridae</taxon>
        <taxon>Pentapetalae</taxon>
        <taxon>rosids</taxon>
        <taxon>fabids</taxon>
        <taxon>Rosales</taxon>
        <taxon>Rosaceae</taxon>
        <taxon>Amygdaloideae</taxon>
        <taxon>Maleae</taxon>
        <taxon>Malus</taxon>
    </lineage>
</organism>
<evidence type="ECO:0000313" key="3">
    <source>
        <dbReference type="Proteomes" id="UP000315295"/>
    </source>
</evidence>
<dbReference type="STRING" id="106549.A0A540LUA4"/>
<dbReference type="InterPro" id="IPR023342">
    <property type="entry name" value="APO_dom"/>
</dbReference>
<comment type="caution">
    <text evidence="2">The sequence shown here is derived from an EMBL/GenBank/DDBJ whole genome shotgun (WGS) entry which is preliminary data.</text>
</comment>
<evidence type="ECO:0000313" key="2">
    <source>
        <dbReference type="EMBL" id="TQD89968.1"/>
    </source>
</evidence>
<evidence type="ECO:0000259" key="1">
    <source>
        <dbReference type="Pfam" id="PF05634"/>
    </source>
</evidence>
<feature type="domain" description="APO" evidence="1">
    <location>
        <begin position="11"/>
        <end position="73"/>
    </location>
</feature>
<gene>
    <name evidence="2" type="ORF">C1H46_024452</name>
</gene>
<reference evidence="2 3" key="1">
    <citation type="journal article" date="2019" name="G3 (Bethesda)">
        <title>Sequencing of a Wild Apple (Malus baccata) Genome Unravels the Differences Between Cultivated and Wild Apple Species Regarding Disease Resistance and Cold Tolerance.</title>
        <authorList>
            <person name="Chen X."/>
        </authorList>
    </citation>
    <scope>NUCLEOTIDE SEQUENCE [LARGE SCALE GENOMIC DNA]</scope>
    <source>
        <strain evidence="3">cv. Shandingzi</strain>
        <tissue evidence="2">Leaves</tissue>
    </source>
</reference>
<proteinExistence type="predicted"/>
<dbReference type="AlphaFoldDB" id="A0A540LUA4"/>
<dbReference type="Proteomes" id="UP000315295">
    <property type="component" value="Unassembled WGS sequence"/>
</dbReference>
<dbReference type="GO" id="GO:0003723">
    <property type="term" value="F:RNA binding"/>
    <property type="evidence" value="ECO:0007669"/>
    <property type="project" value="InterPro"/>
</dbReference>
<accession>A0A540LUA4</accession>
<name>A0A540LUA4_MALBA</name>
<keyword evidence="3" id="KW-1185">Reference proteome</keyword>
<dbReference type="Pfam" id="PF05634">
    <property type="entry name" value="APO_RNA-bind"/>
    <property type="match status" value="1"/>
</dbReference>
<dbReference type="EMBL" id="VIEB01000464">
    <property type="protein sequence ID" value="TQD89968.1"/>
    <property type="molecule type" value="Genomic_DNA"/>
</dbReference>
<sequence>MENLCTAFQGITVQTRWTSRKLKPMIHNKIQNRAKDYPMLAMIPVAQEVMECRRLVMQGVSTLLKMVPVLACK</sequence>